<dbReference type="AlphaFoldDB" id="A0AAW0FL87"/>
<keyword evidence="2" id="KW-1185">Reference proteome</keyword>
<organism evidence="1 2">
    <name type="scientific">Cerrena zonata</name>
    <dbReference type="NCBI Taxonomy" id="2478898"/>
    <lineage>
        <taxon>Eukaryota</taxon>
        <taxon>Fungi</taxon>
        <taxon>Dikarya</taxon>
        <taxon>Basidiomycota</taxon>
        <taxon>Agaricomycotina</taxon>
        <taxon>Agaricomycetes</taxon>
        <taxon>Polyporales</taxon>
        <taxon>Cerrenaceae</taxon>
        <taxon>Cerrena</taxon>
    </lineage>
</organism>
<evidence type="ECO:0008006" key="3">
    <source>
        <dbReference type="Google" id="ProtNLM"/>
    </source>
</evidence>
<evidence type="ECO:0000313" key="1">
    <source>
        <dbReference type="EMBL" id="KAK7681506.1"/>
    </source>
</evidence>
<proteinExistence type="predicted"/>
<protein>
    <recommendedName>
        <fullName evidence="3">HTH HARE-type domain-containing protein</fullName>
    </recommendedName>
</protein>
<reference evidence="1 2" key="1">
    <citation type="submission" date="2022-09" db="EMBL/GenBank/DDBJ databases">
        <authorList>
            <person name="Palmer J.M."/>
        </authorList>
    </citation>
    <scope>NUCLEOTIDE SEQUENCE [LARGE SCALE GENOMIC DNA]</scope>
    <source>
        <strain evidence="1 2">DSM 7382</strain>
    </source>
</reference>
<accession>A0AAW0FL87</accession>
<dbReference type="Proteomes" id="UP001385951">
    <property type="component" value="Unassembled WGS sequence"/>
</dbReference>
<comment type="caution">
    <text evidence="1">The sequence shown here is derived from an EMBL/GenBank/DDBJ whole genome shotgun (WGS) entry which is preliminary data.</text>
</comment>
<evidence type="ECO:0000313" key="2">
    <source>
        <dbReference type="Proteomes" id="UP001385951"/>
    </source>
</evidence>
<sequence length="100" mass="10927">MIGYLVTGTDLLSRGRGMSKQATVTLLRSLCASLETNYNLSARALLALARSTNLNGPNLNAPGSKGWYTLRPIYRHSAPKITVEPLSIASRKWIDPNVLE</sequence>
<dbReference type="EMBL" id="JASBNA010000040">
    <property type="protein sequence ID" value="KAK7681506.1"/>
    <property type="molecule type" value="Genomic_DNA"/>
</dbReference>
<name>A0AAW0FL87_9APHY</name>
<gene>
    <name evidence="1" type="ORF">QCA50_015238</name>
</gene>